<dbReference type="EMBL" id="DMVW01000097">
    <property type="protein sequence ID" value="HAR52152.1"/>
    <property type="molecule type" value="Genomic_DNA"/>
</dbReference>
<name>A0A348WC90_9RHOB</name>
<protein>
    <submittedName>
        <fullName evidence="3">Uncharacterized protein</fullName>
    </submittedName>
</protein>
<organism evidence="3 4">
    <name type="scientific">Roseovarius nubinhibens</name>
    <dbReference type="NCBI Taxonomy" id="314263"/>
    <lineage>
        <taxon>Bacteria</taxon>
        <taxon>Pseudomonadati</taxon>
        <taxon>Pseudomonadota</taxon>
        <taxon>Alphaproteobacteria</taxon>
        <taxon>Rhodobacterales</taxon>
        <taxon>Roseobacteraceae</taxon>
        <taxon>Roseovarius</taxon>
    </lineage>
</organism>
<feature type="region of interest" description="Disordered" evidence="1">
    <location>
        <begin position="299"/>
        <end position="322"/>
    </location>
</feature>
<evidence type="ECO:0000256" key="1">
    <source>
        <dbReference type="SAM" id="MobiDB-lite"/>
    </source>
</evidence>
<evidence type="ECO:0000313" key="3">
    <source>
        <dbReference type="EMBL" id="HAR52152.1"/>
    </source>
</evidence>
<evidence type="ECO:0000256" key="2">
    <source>
        <dbReference type="SAM" id="SignalP"/>
    </source>
</evidence>
<comment type="caution">
    <text evidence="3">The sequence shown here is derived from an EMBL/GenBank/DDBJ whole genome shotgun (WGS) entry which is preliminary data.</text>
</comment>
<reference evidence="3 4" key="1">
    <citation type="journal article" date="2018" name="Nat. Biotechnol.">
        <title>A standardized bacterial taxonomy based on genome phylogeny substantially revises the tree of life.</title>
        <authorList>
            <person name="Parks D.H."/>
            <person name="Chuvochina M."/>
            <person name="Waite D.W."/>
            <person name="Rinke C."/>
            <person name="Skarshewski A."/>
            <person name="Chaumeil P.A."/>
            <person name="Hugenholtz P."/>
        </authorList>
    </citation>
    <scope>NUCLEOTIDE SEQUENCE [LARGE SCALE GENOMIC DNA]</scope>
    <source>
        <strain evidence="3">UBA9169</strain>
    </source>
</reference>
<proteinExistence type="predicted"/>
<dbReference type="Proteomes" id="UP000264719">
    <property type="component" value="Unassembled WGS sequence"/>
</dbReference>
<feature type="signal peptide" evidence="2">
    <location>
        <begin position="1"/>
        <end position="20"/>
    </location>
</feature>
<sequence>MIKFIFVPLAAFVITTSAWAQAVRIDAASDGQGFMVKDNGICWVLMPSHLLDAFGQIEVETSPAPSVYGSGEAYPDFWEGMDFAIGVVGQAAGRTACTSELGMIMQTRKTAGAVLRGDLRFVEPGGGVTQRPMRIVDTLDHKTFVAEFEDPDDRAFQGLSGAFLFADELPVGMAIQSPDGSQRMSFIRIEELGFATRRWLAGRARAVTSAATETVAQPEEGQHELRLLDYQTQALTPDASPENLATRSGPYRFEFTGRTTLVFGLGDGEAVGVSRVRIRSQADAAKPLAIRVMIDPSAAGGNPQRFDRGEMTPTGSFDSGKKSERFARRVIVTIDSVQGSGPVQIDSVEVY</sequence>
<gene>
    <name evidence="3" type="ORF">DCS45_09795</name>
</gene>
<evidence type="ECO:0000313" key="4">
    <source>
        <dbReference type="Proteomes" id="UP000264719"/>
    </source>
</evidence>
<feature type="chain" id="PRO_5016897138" evidence="2">
    <location>
        <begin position="21"/>
        <end position="351"/>
    </location>
</feature>
<keyword evidence="2" id="KW-0732">Signal</keyword>
<accession>A0A348WC90</accession>
<dbReference type="AlphaFoldDB" id="A0A348WC90"/>